<organism evidence="18 19">
    <name type="scientific">Papaver nudicaule</name>
    <name type="common">Iceland poppy</name>
    <dbReference type="NCBI Taxonomy" id="74823"/>
    <lineage>
        <taxon>Eukaryota</taxon>
        <taxon>Viridiplantae</taxon>
        <taxon>Streptophyta</taxon>
        <taxon>Embryophyta</taxon>
        <taxon>Tracheophyta</taxon>
        <taxon>Spermatophyta</taxon>
        <taxon>Magnoliopsida</taxon>
        <taxon>Ranunculales</taxon>
        <taxon>Papaveraceae</taxon>
        <taxon>Papaveroideae</taxon>
        <taxon>Papaver</taxon>
    </lineage>
</organism>
<protein>
    <recommendedName>
        <fullName evidence="20">Protein transport protein Sec24-like At3g07100</fullName>
    </recommendedName>
</protein>
<keyword evidence="11" id="KW-0472">Membrane</keyword>
<feature type="domain" description="Zinc finger Sec23/Sec24-type" evidence="14">
    <location>
        <begin position="298"/>
        <end position="336"/>
    </location>
</feature>
<accession>A0AA42AZ32</accession>
<evidence type="ECO:0000256" key="5">
    <source>
        <dbReference type="ARBA" id="ARBA00022448"/>
    </source>
</evidence>
<dbReference type="InterPro" id="IPR036465">
    <property type="entry name" value="vWFA_dom_sf"/>
</dbReference>
<keyword evidence="7" id="KW-0256">Endoplasmic reticulum</keyword>
<evidence type="ECO:0000259" key="14">
    <source>
        <dbReference type="Pfam" id="PF04810"/>
    </source>
</evidence>
<evidence type="ECO:0000256" key="3">
    <source>
        <dbReference type="ARBA" id="ARBA00004586"/>
    </source>
</evidence>
<dbReference type="Gene3D" id="2.30.30.380">
    <property type="entry name" value="Zn-finger domain of Sec23/24"/>
    <property type="match status" value="1"/>
</dbReference>
<dbReference type="PANTHER" id="PTHR13803">
    <property type="entry name" value="SEC24-RELATED PROTEIN"/>
    <property type="match status" value="1"/>
</dbReference>
<dbReference type="GO" id="GO:0070971">
    <property type="term" value="C:endoplasmic reticulum exit site"/>
    <property type="evidence" value="ECO:0007669"/>
    <property type="project" value="TreeGrafter"/>
</dbReference>
<keyword evidence="6" id="KW-0963">Cytoplasm</keyword>
<feature type="domain" description="Sec23/Sec24 beta-sandwich" evidence="17">
    <location>
        <begin position="629"/>
        <end position="713"/>
    </location>
</feature>
<reference evidence="18" key="1">
    <citation type="submission" date="2022-03" db="EMBL/GenBank/DDBJ databases">
        <title>A functionally conserved STORR gene fusion in Papaver species that diverged 16.8 million years ago.</title>
        <authorList>
            <person name="Catania T."/>
        </authorList>
    </citation>
    <scope>NUCLEOTIDE SEQUENCE</scope>
    <source>
        <strain evidence="18">S-191538</strain>
    </source>
</reference>
<dbReference type="InterPro" id="IPR036180">
    <property type="entry name" value="Gelsolin-like_dom_sf"/>
</dbReference>
<keyword evidence="9" id="KW-0653">Protein transport</keyword>
<proteinExistence type="inferred from homology"/>
<keyword evidence="10" id="KW-0333">Golgi apparatus</keyword>
<evidence type="ECO:0000256" key="8">
    <source>
        <dbReference type="ARBA" id="ARBA00022892"/>
    </source>
</evidence>
<evidence type="ECO:0000256" key="2">
    <source>
        <dbReference type="ARBA" id="ARBA00004496"/>
    </source>
</evidence>
<dbReference type="Gene3D" id="1.20.120.730">
    <property type="entry name" value="Sec23/Sec24 helical domain"/>
    <property type="match status" value="1"/>
</dbReference>
<dbReference type="InterPro" id="IPR036175">
    <property type="entry name" value="Sec23/24_helical_dom_sf"/>
</dbReference>
<dbReference type="GO" id="GO:0090110">
    <property type="term" value="P:COPII-coated vesicle cargo loading"/>
    <property type="evidence" value="ECO:0007669"/>
    <property type="project" value="TreeGrafter"/>
</dbReference>
<evidence type="ECO:0000256" key="10">
    <source>
        <dbReference type="ARBA" id="ARBA00023034"/>
    </source>
</evidence>
<name>A0AA42AZ32_PAPNU</name>
<dbReference type="InterPro" id="IPR006895">
    <property type="entry name" value="Znf_Sec23_Sec24"/>
</dbReference>
<dbReference type="Gene3D" id="3.40.50.410">
    <property type="entry name" value="von Willebrand factor, type A domain"/>
    <property type="match status" value="1"/>
</dbReference>
<evidence type="ECO:0000256" key="9">
    <source>
        <dbReference type="ARBA" id="ARBA00022927"/>
    </source>
</evidence>
<dbReference type="Pfam" id="PF00626">
    <property type="entry name" value="Gelsolin"/>
    <property type="match status" value="1"/>
</dbReference>
<gene>
    <name evidence="18" type="ORF">MKW94_012968</name>
</gene>
<dbReference type="EMBL" id="JAJJMA010266212">
    <property type="protein sequence ID" value="MCL7045120.1"/>
    <property type="molecule type" value="Genomic_DNA"/>
</dbReference>
<feature type="region of interest" description="Disordered" evidence="12">
    <location>
        <begin position="160"/>
        <end position="191"/>
    </location>
</feature>
<feature type="domain" description="Sec23/Sec24 trunk" evidence="15">
    <location>
        <begin position="373"/>
        <end position="623"/>
    </location>
</feature>
<evidence type="ECO:0000259" key="17">
    <source>
        <dbReference type="Pfam" id="PF08033"/>
    </source>
</evidence>
<dbReference type="SUPFAM" id="SSF82919">
    <property type="entry name" value="Zn-finger domain of Sec23/24"/>
    <property type="match status" value="1"/>
</dbReference>
<comment type="similarity">
    <text evidence="4">Belongs to the SEC23/SEC24 family. SEC24 subfamily.</text>
</comment>
<dbReference type="Pfam" id="PF04811">
    <property type="entry name" value="Sec23_trunk"/>
    <property type="match status" value="1"/>
</dbReference>
<evidence type="ECO:0000259" key="13">
    <source>
        <dbReference type="Pfam" id="PF00626"/>
    </source>
</evidence>
<dbReference type="InterPro" id="IPR007123">
    <property type="entry name" value="Gelsolin-like_dom"/>
</dbReference>
<dbReference type="GO" id="GO:0006886">
    <property type="term" value="P:intracellular protein transport"/>
    <property type="evidence" value="ECO:0007669"/>
    <property type="project" value="InterPro"/>
</dbReference>
<evidence type="ECO:0000313" key="18">
    <source>
        <dbReference type="EMBL" id="MCL7045120.1"/>
    </source>
</evidence>
<evidence type="ECO:0000256" key="4">
    <source>
        <dbReference type="ARBA" id="ARBA00008334"/>
    </source>
</evidence>
<dbReference type="SUPFAM" id="SSF53300">
    <property type="entry name" value="vWA-like"/>
    <property type="match status" value="1"/>
</dbReference>
<feature type="domain" description="Sec23/Sec24 helical" evidence="16">
    <location>
        <begin position="724"/>
        <end position="827"/>
    </location>
</feature>
<evidence type="ECO:0000256" key="12">
    <source>
        <dbReference type="SAM" id="MobiDB-lite"/>
    </source>
</evidence>
<dbReference type="AlphaFoldDB" id="A0AA42AZ32"/>
<dbReference type="CDD" id="cd01479">
    <property type="entry name" value="Sec24-like"/>
    <property type="match status" value="1"/>
</dbReference>
<dbReference type="InterPro" id="IPR006896">
    <property type="entry name" value="Sec23/24_trunk_dom"/>
</dbReference>
<evidence type="ECO:0000256" key="1">
    <source>
        <dbReference type="ARBA" id="ARBA00004394"/>
    </source>
</evidence>
<evidence type="ECO:0000313" key="19">
    <source>
        <dbReference type="Proteomes" id="UP001177140"/>
    </source>
</evidence>
<dbReference type="Pfam" id="PF08033">
    <property type="entry name" value="Sec23_BS"/>
    <property type="match status" value="1"/>
</dbReference>
<keyword evidence="5" id="KW-0813">Transport</keyword>
<comment type="subcellular location">
    <subcellularLocation>
        <location evidence="2">Cytoplasm</location>
    </subcellularLocation>
    <subcellularLocation>
        <location evidence="3">Endoplasmic reticulum membrane</location>
    </subcellularLocation>
    <subcellularLocation>
        <location evidence="1">Golgi apparatus membrane</location>
    </subcellularLocation>
</comment>
<dbReference type="SUPFAM" id="SSF81995">
    <property type="entry name" value="beta-sandwich domain of Sec23/24"/>
    <property type="match status" value="1"/>
</dbReference>
<evidence type="ECO:0000256" key="7">
    <source>
        <dbReference type="ARBA" id="ARBA00022824"/>
    </source>
</evidence>
<dbReference type="Pfam" id="PF04815">
    <property type="entry name" value="Sec23_helical"/>
    <property type="match status" value="1"/>
</dbReference>
<dbReference type="InterPro" id="IPR006900">
    <property type="entry name" value="Sec23/24_helical_dom"/>
</dbReference>
<dbReference type="InterPro" id="IPR036174">
    <property type="entry name" value="Znf_Sec23_Sec24_sf"/>
</dbReference>
<dbReference type="Gene3D" id="3.40.20.10">
    <property type="entry name" value="Severin"/>
    <property type="match status" value="1"/>
</dbReference>
<dbReference type="SUPFAM" id="SSF81811">
    <property type="entry name" value="Helical domain of Sec23/24"/>
    <property type="match status" value="1"/>
</dbReference>
<dbReference type="InterPro" id="IPR029006">
    <property type="entry name" value="ADF-H/Gelsolin-like_dom_sf"/>
</dbReference>
<sequence length="985" mass="109379">MWPAVNEKPGSQNFPGRPAASYFPGATMPFPPSQPVPVADNSAYISGPPVRFNSPFMPPPPAQHNPVVQPSLPQQGLPFVGQQVQPPPFPFHTQSQIPQVTPAPCSVYPPPSQGNAPQSPLQSSFHSLNPSVQTVSQGYPYISQANSVPPVPPVQSYPFPSQQRGFQPPPTQPVSMGMNSRGHMQHSSAGPSVDAVQNLVEDFNSLSVGSFPGSNDPGIDSKTLPRPLDDAAMEEKSSTEFYPFNCHPRYLRVTTNAIPNAQSLLSRWHLPLGAVVHPLAESPDGEEVPTVNLGPIGIVRCRKCRAYVNPYVQFSEGGRKWRCNMCNLLNEVPGEYVAPLDANGKRVDAEYRAELSKGTIEFIAPTEYMVRPPMPPTYFFLIDVSISAVKSGMIGIVAETIKSCLDELPGFPRTQIGFITFDSTLHFYSMKSSLTQPQMMVVSDLDDLFLPLPDELVVNLSESRPVVDAFLDSLPSMFQDNVNVESAFGPALKAAAMVMVGFRLTRFHTQNLLTHWGGKLLVFQTALPSLGVGRLRLRGDDLRIYGSEKEHELRKPEDTFFRKMATDLTQSQIGVNVYSFSDKYIDIASLGTLAKYSGGQVYHYPSFTWAVHKEKLRYELLRDLTRETAWESVLRIRCGKGVRFTSYHGHFMLRSADLLALPAVDCDKAFAMQLALEETLLTTKTVFFQVALLYTSSSGERRIRVHTAAVPVVSDLGEMYRQADIGATISLLSRLAIETSLSDKLEEACRSVQQRIVKALREYRNLYTAQPRLGGRIIYPDSLKFLPLYGLTLCKSLALRGVHIDAQLDDRCAAGYTIMTLPIKKLLKYLYPSLYRIDEYILKASANSDGSRNYLKMLPLSVDSLDPSGLYIYDDGFRFVIWFGSMLSSDLVSKLVGVDFSDLTDLSKVSLCEHDNDASRNLMGMIKRFRASSSSSYQLCHLVRQGEQPRESSLLLANLVEDQIFGANGYVDWIQQIHQQLQQNS</sequence>
<evidence type="ECO:0008006" key="20">
    <source>
        <dbReference type="Google" id="ProtNLM"/>
    </source>
</evidence>
<evidence type="ECO:0000259" key="16">
    <source>
        <dbReference type="Pfam" id="PF04815"/>
    </source>
</evidence>
<dbReference type="GO" id="GO:0030127">
    <property type="term" value="C:COPII vesicle coat"/>
    <property type="evidence" value="ECO:0007669"/>
    <property type="project" value="InterPro"/>
</dbReference>
<dbReference type="InterPro" id="IPR012990">
    <property type="entry name" value="Beta-sandwich_Sec23_24"/>
</dbReference>
<evidence type="ECO:0000256" key="11">
    <source>
        <dbReference type="ARBA" id="ARBA00023136"/>
    </source>
</evidence>
<dbReference type="InterPro" id="IPR041742">
    <property type="entry name" value="Sec24-like_trunk_dom"/>
</dbReference>
<keyword evidence="8" id="KW-0931">ER-Golgi transport</keyword>
<feature type="domain" description="Gelsolin-like" evidence="13">
    <location>
        <begin position="857"/>
        <end position="900"/>
    </location>
</feature>
<dbReference type="GO" id="GO:0000139">
    <property type="term" value="C:Golgi membrane"/>
    <property type="evidence" value="ECO:0007669"/>
    <property type="project" value="UniProtKB-SubCell"/>
</dbReference>
<dbReference type="PANTHER" id="PTHR13803:SF39">
    <property type="entry name" value="SECRETORY 24AB, ISOFORM A"/>
    <property type="match status" value="1"/>
</dbReference>
<dbReference type="Pfam" id="PF04810">
    <property type="entry name" value="zf-Sec23_Sec24"/>
    <property type="match status" value="1"/>
</dbReference>
<evidence type="ECO:0000259" key="15">
    <source>
        <dbReference type="Pfam" id="PF04811"/>
    </source>
</evidence>
<dbReference type="GO" id="GO:0008270">
    <property type="term" value="F:zinc ion binding"/>
    <property type="evidence" value="ECO:0007669"/>
    <property type="project" value="InterPro"/>
</dbReference>
<dbReference type="GO" id="GO:0000149">
    <property type="term" value="F:SNARE binding"/>
    <property type="evidence" value="ECO:0007669"/>
    <property type="project" value="TreeGrafter"/>
</dbReference>
<keyword evidence="19" id="KW-1185">Reference proteome</keyword>
<dbReference type="Proteomes" id="UP001177140">
    <property type="component" value="Unassembled WGS sequence"/>
</dbReference>
<dbReference type="Gene3D" id="2.60.40.1670">
    <property type="entry name" value="beta-sandwich domain of Sec23/24"/>
    <property type="match status" value="1"/>
</dbReference>
<comment type="caution">
    <text evidence="18">The sequence shown here is derived from an EMBL/GenBank/DDBJ whole genome shotgun (WGS) entry which is preliminary data.</text>
</comment>
<dbReference type="InterPro" id="IPR050550">
    <property type="entry name" value="SEC23_SEC24_subfamily"/>
</dbReference>
<dbReference type="SUPFAM" id="SSF82754">
    <property type="entry name" value="C-terminal, gelsolin-like domain of Sec23/24"/>
    <property type="match status" value="1"/>
</dbReference>
<dbReference type="GO" id="GO:0005789">
    <property type="term" value="C:endoplasmic reticulum membrane"/>
    <property type="evidence" value="ECO:0007669"/>
    <property type="project" value="UniProtKB-SubCell"/>
</dbReference>
<evidence type="ECO:0000256" key="6">
    <source>
        <dbReference type="ARBA" id="ARBA00022490"/>
    </source>
</evidence>